<dbReference type="Proteomes" id="UP001293718">
    <property type="component" value="Unassembled WGS sequence"/>
</dbReference>
<feature type="domain" description="CcmH/CycL/Ccl2/NrfF N-terminal" evidence="8">
    <location>
        <begin position="14"/>
        <end position="136"/>
    </location>
</feature>
<keyword evidence="4 7" id="KW-0732">Signal</keyword>
<protein>
    <recommendedName>
        <fullName evidence="7">Cytochrome c-type biogenesis protein</fullName>
    </recommendedName>
</protein>
<keyword evidence="5" id="KW-0201">Cytochrome c-type biogenesis</keyword>
<dbReference type="EMBL" id="JAXOJX010000090">
    <property type="protein sequence ID" value="MDZ5460957.1"/>
    <property type="molecule type" value="Genomic_DNA"/>
</dbReference>
<dbReference type="PANTHER" id="PTHR47870:SF1">
    <property type="entry name" value="CYTOCHROME C-TYPE BIOGENESIS PROTEIN CCMH"/>
    <property type="match status" value="1"/>
</dbReference>
<evidence type="ECO:0000256" key="2">
    <source>
        <dbReference type="ARBA" id="ARBA00022617"/>
    </source>
</evidence>
<dbReference type="PANTHER" id="PTHR47870">
    <property type="entry name" value="CYTOCHROME C-TYPE BIOGENESIS PROTEIN CCMH"/>
    <property type="match status" value="1"/>
</dbReference>
<accession>A0ABU5IPY0</accession>
<evidence type="ECO:0000256" key="5">
    <source>
        <dbReference type="ARBA" id="ARBA00022748"/>
    </source>
</evidence>
<gene>
    <name evidence="9" type="ORF">SM757_30720</name>
</gene>
<reference evidence="9 10" key="1">
    <citation type="submission" date="2023-11" db="EMBL/GenBank/DDBJ databases">
        <title>Draft genome of Azohydromonas lata strain H1 (DSM1123), a polyhydroxyalkanoate producer.</title>
        <authorList>
            <person name="Traversa D."/>
            <person name="D'Addabbo P."/>
            <person name="Pazzani C."/>
            <person name="Manzari C."/>
            <person name="Chiara M."/>
            <person name="Scrascia M."/>
        </authorList>
    </citation>
    <scope>NUCLEOTIDE SEQUENCE [LARGE SCALE GENOMIC DNA]</scope>
    <source>
        <strain evidence="9 10">H1</strain>
    </source>
</reference>
<name>A0ABU5IPY0_9BURK</name>
<feature type="signal peptide" evidence="7">
    <location>
        <begin position="1"/>
        <end position="26"/>
    </location>
</feature>
<keyword evidence="3 7" id="KW-0479">Metal-binding</keyword>
<dbReference type="InterPro" id="IPR038297">
    <property type="entry name" value="CcmH/CycL/NrfF/Ccl2_sf"/>
</dbReference>
<keyword evidence="7" id="KW-0812">Transmembrane</keyword>
<feature type="transmembrane region" description="Helical" evidence="7">
    <location>
        <begin position="106"/>
        <end position="125"/>
    </location>
</feature>
<dbReference type="InterPro" id="IPR051263">
    <property type="entry name" value="C-type_cytochrome_biogenesis"/>
</dbReference>
<keyword evidence="7" id="KW-0472">Membrane</keyword>
<evidence type="ECO:0000256" key="7">
    <source>
        <dbReference type="RuleBase" id="RU364112"/>
    </source>
</evidence>
<evidence type="ECO:0000256" key="3">
    <source>
        <dbReference type="ARBA" id="ARBA00022723"/>
    </source>
</evidence>
<sequence>MRRGKASVLLRVACLLACLSMALAGAAPTLQPQQEARAHHLAQSLRCPVCQNQTVAESNAPLAQDLREQIQAQVAAGRSDEEVRAFMVSRYGDFVLYEPRATAQTWLLWLGPFMLLGGGALVLGARVRRAARAELSADAGRSGEEVA</sequence>
<dbReference type="Gene3D" id="1.10.8.640">
    <property type="entry name" value="Cytochrome C biogenesis protein"/>
    <property type="match status" value="1"/>
</dbReference>
<keyword evidence="7" id="KW-1133">Transmembrane helix</keyword>
<keyword evidence="2 7" id="KW-0349">Heme</keyword>
<dbReference type="RefSeq" id="WP_322468264.1">
    <property type="nucleotide sequence ID" value="NZ_JAXOJX010000090.1"/>
</dbReference>
<evidence type="ECO:0000256" key="6">
    <source>
        <dbReference type="ARBA" id="ARBA00023004"/>
    </source>
</evidence>
<keyword evidence="10" id="KW-1185">Reference proteome</keyword>
<comment type="caution">
    <text evidence="9">The sequence shown here is derived from an EMBL/GenBank/DDBJ whole genome shotgun (WGS) entry which is preliminary data.</text>
</comment>
<dbReference type="CDD" id="cd16378">
    <property type="entry name" value="CcmH_N"/>
    <property type="match status" value="1"/>
</dbReference>
<keyword evidence="6 7" id="KW-0408">Iron</keyword>
<evidence type="ECO:0000313" key="10">
    <source>
        <dbReference type="Proteomes" id="UP001293718"/>
    </source>
</evidence>
<proteinExistence type="inferred from homology"/>
<feature type="chain" id="PRO_5044971193" description="Cytochrome c-type biogenesis protein" evidence="7">
    <location>
        <begin position="27"/>
        <end position="147"/>
    </location>
</feature>
<evidence type="ECO:0000256" key="4">
    <source>
        <dbReference type="ARBA" id="ARBA00022729"/>
    </source>
</evidence>
<dbReference type="Pfam" id="PF03918">
    <property type="entry name" value="CcmH"/>
    <property type="match status" value="1"/>
</dbReference>
<evidence type="ECO:0000256" key="1">
    <source>
        <dbReference type="ARBA" id="ARBA00010342"/>
    </source>
</evidence>
<comment type="function">
    <text evidence="7">Possible subunit of a heme lyase.</text>
</comment>
<dbReference type="InterPro" id="IPR005616">
    <property type="entry name" value="CcmH/CycL/Ccl2/NrfF_N"/>
</dbReference>
<evidence type="ECO:0000313" key="9">
    <source>
        <dbReference type="EMBL" id="MDZ5460957.1"/>
    </source>
</evidence>
<organism evidence="9 10">
    <name type="scientific">Azohydromonas lata</name>
    <dbReference type="NCBI Taxonomy" id="45677"/>
    <lineage>
        <taxon>Bacteria</taxon>
        <taxon>Pseudomonadati</taxon>
        <taxon>Pseudomonadota</taxon>
        <taxon>Betaproteobacteria</taxon>
        <taxon>Burkholderiales</taxon>
        <taxon>Sphaerotilaceae</taxon>
        <taxon>Azohydromonas</taxon>
    </lineage>
</organism>
<evidence type="ECO:0000259" key="8">
    <source>
        <dbReference type="Pfam" id="PF03918"/>
    </source>
</evidence>
<comment type="similarity">
    <text evidence="1 7">Belongs to the CcmH/CycL/Ccl2/NrfF family.</text>
</comment>